<dbReference type="Pfam" id="PF00296">
    <property type="entry name" value="Bac_luciferase"/>
    <property type="match status" value="2"/>
</dbReference>
<name>A0A7X0KYS4_9ACTN</name>
<evidence type="ECO:0000256" key="1">
    <source>
        <dbReference type="ARBA" id="ARBA00023002"/>
    </source>
</evidence>
<keyword evidence="3" id="KW-0503">Monooxygenase</keyword>
<dbReference type="InterPro" id="IPR036661">
    <property type="entry name" value="Luciferase-like_sf"/>
</dbReference>
<dbReference type="Gene3D" id="3.20.20.30">
    <property type="entry name" value="Luciferase-like domain"/>
    <property type="match status" value="2"/>
</dbReference>
<sequence>MRLCANWLPLSPGMTREVAARCEAAGLWGIGIGDSPNYGELYSACTDALGATSSLVVSTSVTNPVTRHWSVHASAVRTLAAAHPGRFRLGFGRGDSAVRTFGLRPASLAGLEDFGRSVAESARAAGVAPFLLVAASGPATARSAGRVADGVIAGVGGDPAALGTIRERAQESRDAAAAPLEIWASMRIAIGRDDDEVRELRRRLVPRAVSASHFAFASTFEGKNVPAEYAGVLAERYAAYDYGSHGRSGATSNATMFADRPDIEDYLLGRFAVVGRADECRARLEELSAHVDGVYLSLLFEDALPQIDRIGAMLA</sequence>
<keyword evidence="1" id="KW-0560">Oxidoreductase</keyword>
<dbReference type="InterPro" id="IPR050564">
    <property type="entry name" value="F420-G6PD/mer"/>
</dbReference>
<gene>
    <name evidence="3" type="ORF">BKA00_002601</name>
</gene>
<dbReference type="SUPFAM" id="SSF51679">
    <property type="entry name" value="Bacterial luciferase-like"/>
    <property type="match status" value="1"/>
</dbReference>
<evidence type="ECO:0000313" key="4">
    <source>
        <dbReference type="Proteomes" id="UP000546324"/>
    </source>
</evidence>
<organism evidence="3 4">
    <name type="scientific">Actinomadura coerulea</name>
    <dbReference type="NCBI Taxonomy" id="46159"/>
    <lineage>
        <taxon>Bacteria</taxon>
        <taxon>Bacillati</taxon>
        <taxon>Actinomycetota</taxon>
        <taxon>Actinomycetes</taxon>
        <taxon>Streptosporangiales</taxon>
        <taxon>Thermomonosporaceae</taxon>
        <taxon>Actinomadura</taxon>
    </lineage>
</organism>
<dbReference type="InterPro" id="IPR011251">
    <property type="entry name" value="Luciferase-like_dom"/>
</dbReference>
<dbReference type="Proteomes" id="UP000546324">
    <property type="component" value="Unassembled WGS sequence"/>
</dbReference>
<dbReference type="GO" id="GO:0016705">
    <property type="term" value="F:oxidoreductase activity, acting on paired donors, with incorporation or reduction of molecular oxygen"/>
    <property type="evidence" value="ECO:0007669"/>
    <property type="project" value="InterPro"/>
</dbReference>
<dbReference type="EMBL" id="JACHMQ010000001">
    <property type="protein sequence ID" value="MBB6395687.1"/>
    <property type="molecule type" value="Genomic_DNA"/>
</dbReference>
<dbReference type="PANTHER" id="PTHR43244:SF1">
    <property type="entry name" value="5,10-METHYLENETETRAHYDROMETHANOPTERIN REDUCTASE"/>
    <property type="match status" value="1"/>
</dbReference>
<dbReference type="GO" id="GO:0004497">
    <property type="term" value="F:monooxygenase activity"/>
    <property type="evidence" value="ECO:0007669"/>
    <property type="project" value="UniProtKB-KW"/>
</dbReference>
<evidence type="ECO:0000259" key="2">
    <source>
        <dbReference type="Pfam" id="PF00296"/>
    </source>
</evidence>
<accession>A0A7X0KYS4</accession>
<feature type="domain" description="Luciferase-like" evidence="2">
    <location>
        <begin position="128"/>
        <end position="287"/>
    </location>
</feature>
<dbReference type="PANTHER" id="PTHR43244">
    <property type="match status" value="1"/>
</dbReference>
<proteinExistence type="predicted"/>
<evidence type="ECO:0000313" key="3">
    <source>
        <dbReference type="EMBL" id="MBB6395687.1"/>
    </source>
</evidence>
<reference evidence="3 4" key="1">
    <citation type="submission" date="2020-08" db="EMBL/GenBank/DDBJ databases">
        <title>Sequencing the genomes of 1000 actinobacteria strains.</title>
        <authorList>
            <person name="Klenk H.-P."/>
        </authorList>
    </citation>
    <scope>NUCLEOTIDE SEQUENCE [LARGE SCALE GENOMIC DNA]</scope>
    <source>
        <strain evidence="3 4">DSM 43675</strain>
    </source>
</reference>
<comment type="caution">
    <text evidence="3">The sequence shown here is derived from an EMBL/GenBank/DDBJ whole genome shotgun (WGS) entry which is preliminary data.</text>
</comment>
<feature type="domain" description="Luciferase-like" evidence="2">
    <location>
        <begin position="15"/>
        <end position="103"/>
    </location>
</feature>
<keyword evidence="4" id="KW-1185">Reference proteome</keyword>
<dbReference type="AlphaFoldDB" id="A0A7X0KYS4"/>
<dbReference type="RefSeq" id="WP_185025145.1">
    <property type="nucleotide sequence ID" value="NZ_JACHMQ010000001.1"/>
</dbReference>
<protein>
    <submittedName>
        <fullName evidence="3">Alkanesulfonate monooxygenase SsuD/methylene tetrahydromethanopterin reductase-like flavin-dependent oxidoreductase (Luciferase family)</fullName>
    </submittedName>
</protein>